<dbReference type="AlphaFoldDB" id="A0A164JH41"/>
<dbReference type="Proteomes" id="UP000076858">
    <property type="component" value="Unassembled WGS sequence"/>
</dbReference>
<proteinExistence type="predicted"/>
<keyword evidence="2" id="KW-1185">Reference proteome</keyword>
<evidence type="ECO:0000313" key="2">
    <source>
        <dbReference type="Proteomes" id="UP000076858"/>
    </source>
</evidence>
<reference evidence="1 2" key="1">
    <citation type="submission" date="2016-03" db="EMBL/GenBank/DDBJ databases">
        <title>EvidentialGene: Evidence-directed Construction of Genes on Genomes.</title>
        <authorList>
            <person name="Gilbert D.G."/>
            <person name="Choi J.-H."/>
            <person name="Mockaitis K."/>
            <person name="Colbourne J."/>
            <person name="Pfrender M."/>
        </authorList>
    </citation>
    <scope>NUCLEOTIDE SEQUENCE [LARGE SCALE GENOMIC DNA]</scope>
    <source>
        <strain evidence="1 2">Xinb3</strain>
        <tissue evidence="1">Complete organism</tissue>
    </source>
</reference>
<evidence type="ECO:0000313" key="1">
    <source>
        <dbReference type="EMBL" id="KZS02343.1"/>
    </source>
</evidence>
<protein>
    <submittedName>
        <fullName evidence="1">Uncharacterized protein</fullName>
    </submittedName>
</protein>
<sequence length="60" mass="6796">MCAQANHRHRDHLTYTTLMYPVPGTTNGEAIRNKFYPGRVAFVTNKIGDEIGQTDVFANR</sequence>
<dbReference type="EMBL" id="LRGB01004629">
    <property type="protein sequence ID" value="KZS02343.1"/>
    <property type="molecule type" value="Genomic_DNA"/>
</dbReference>
<gene>
    <name evidence="1" type="ORF">APZ42_000656</name>
</gene>
<accession>A0A164JH41</accession>
<name>A0A164JH41_9CRUS</name>
<organism evidence="1 2">
    <name type="scientific">Daphnia magna</name>
    <dbReference type="NCBI Taxonomy" id="35525"/>
    <lineage>
        <taxon>Eukaryota</taxon>
        <taxon>Metazoa</taxon>
        <taxon>Ecdysozoa</taxon>
        <taxon>Arthropoda</taxon>
        <taxon>Crustacea</taxon>
        <taxon>Branchiopoda</taxon>
        <taxon>Diplostraca</taxon>
        <taxon>Cladocera</taxon>
        <taxon>Anomopoda</taxon>
        <taxon>Daphniidae</taxon>
        <taxon>Daphnia</taxon>
    </lineage>
</organism>
<comment type="caution">
    <text evidence="1">The sequence shown here is derived from an EMBL/GenBank/DDBJ whole genome shotgun (WGS) entry which is preliminary data.</text>
</comment>